<keyword evidence="12 14" id="KW-0472">Membrane</keyword>
<dbReference type="PANTHER" id="PTHR10266:SF3">
    <property type="entry name" value="CYTOCHROME C1, HEME PROTEIN, MITOCHONDRIAL"/>
    <property type="match status" value="1"/>
</dbReference>
<dbReference type="Gene3D" id="1.20.5.100">
    <property type="entry name" value="Cytochrome c1, transmembrane anchor, C-terminal"/>
    <property type="match status" value="1"/>
</dbReference>
<evidence type="ECO:0000256" key="9">
    <source>
        <dbReference type="ARBA" id="ARBA00022982"/>
    </source>
</evidence>
<evidence type="ECO:0000256" key="14">
    <source>
        <dbReference type="SAM" id="Phobius"/>
    </source>
</evidence>
<evidence type="ECO:0000256" key="4">
    <source>
        <dbReference type="ARBA" id="ARBA00022448"/>
    </source>
</evidence>
<dbReference type="Pfam" id="PF02167">
    <property type="entry name" value="Cytochrom_C1"/>
    <property type="match status" value="1"/>
</dbReference>
<keyword evidence="4" id="KW-0813">Transport</keyword>
<dbReference type="PROSITE" id="PS51007">
    <property type="entry name" value="CYTC"/>
    <property type="match status" value="1"/>
</dbReference>
<feature type="transmembrane region" description="Helical" evidence="14">
    <location>
        <begin position="230"/>
        <end position="248"/>
    </location>
</feature>
<evidence type="ECO:0000256" key="8">
    <source>
        <dbReference type="ARBA" id="ARBA00022723"/>
    </source>
</evidence>
<dbReference type="InterPro" id="IPR002326">
    <property type="entry name" value="Cyt_c1"/>
</dbReference>
<keyword evidence="10 14" id="KW-1133">Transmembrane helix</keyword>
<dbReference type="EMBL" id="FTOA01000009">
    <property type="protein sequence ID" value="SIT16195.1"/>
    <property type="molecule type" value="Genomic_DNA"/>
</dbReference>
<evidence type="ECO:0000256" key="7">
    <source>
        <dbReference type="ARBA" id="ARBA00022692"/>
    </source>
</evidence>
<feature type="binding site" description="covalent" evidence="13">
    <location>
        <position position="62"/>
    </location>
    <ligand>
        <name>heme c</name>
        <dbReference type="ChEBI" id="CHEBI:61717"/>
    </ligand>
</feature>
<evidence type="ECO:0000256" key="5">
    <source>
        <dbReference type="ARBA" id="ARBA00022617"/>
    </source>
</evidence>
<dbReference type="InterPro" id="IPR036909">
    <property type="entry name" value="Cyt_c-like_dom_sf"/>
</dbReference>
<sequence length="258" mass="28567">MRSMRKLFTAIAAAATLAVATPALANSGATKLEHKEWSWQGMFGQYDKAQLRRGFQVYKEICATCHSMNLVRYRNLMDIGLSEDDVKALAAANEVQDGFDDTGAPKMRAGLPADKLHAPFPNEKAARAANGGALPPDLSLMNKARKSGPDYVYTLLTSYEDPMPEDFHLMDGMNYNPAFPGHQIAMPQMIFDEGVTFADGAPNKKENITADVVAFLNWTAEPELDTRKGMGLKVMIFLAVMTALFYALKRQIWSRIDH</sequence>
<dbReference type="GO" id="GO:0046872">
    <property type="term" value="F:metal ion binding"/>
    <property type="evidence" value="ECO:0007669"/>
    <property type="project" value="UniProtKB-KW"/>
</dbReference>
<feature type="binding site" description="covalent" evidence="13">
    <location>
        <position position="65"/>
    </location>
    <ligand>
        <name>heme c</name>
        <dbReference type="ChEBI" id="CHEBI:61717"/>
    </ligand>
</feature>
<keyword evidence="18" id="KW-1185">Reference proteome</keyword>
<name>A0A1N7Q078_9PROT</name>
<dbReference type="InterPro" id="IPR021157">
    <property type="entry name" value="Cyt_c1_TM_anchor_C"/>
</dbReference>
<evidence type="ECO:0000313" key="18">
    <source>
        <dbReference type="Proteomes" id="UP000185678"/>
    </source>
</evidence>
<keyword evidence="9" id="KW-0249">Electron transport</keyword>
<evidence type="ECO:0000256" key="3">
    <source>
        <dbReference type="ARBA" id="ARBA00016165"/>
    </source>
</evidence>
<keyword evidence="7 14" id="KW-0812">Transmembrane</keyword>
<keyword evidence="6" id="KW-0679">Respiratory chain</keyword>
<keyword evidence="5 13" id="KW-0349">Heme</keyword>
<dbReference type="SUPFAM" id="SSF81496">
    <property type="entry name" value="Cytochrome c1 subunit of cytochrome bc1 complex (Ubiquinol-cytochrome c reductase), transmembrane anchor"/>
    <property type="match status" value="1"/>
</dbReference>
<dbReference type="GO" id="GO:0020037">
    <property type="term" value="F:heme binding"/>
    <property type="evidence" value="ECO:0007669"/>
    <property type="project" value="InterPro"/>
</dbReference>
<keyword evidence="8 13" id="KW-0479">Metal-binding</keyword>
<dbReference type="GO" id="GO:0016020">
    <property type="term" value="C:membrane"/>
    <property type="evidence" value="ECO:0007669"/>
    <property type="project" value="UniProtKB-SubCell"/>
</dbReference>
<protein>
    <recommendedName>
        <fullName evidence="3">Cytochrome c1</fullName>
    </recommendedName>
</protein>
<dbReference type="InterPro" id="IPR009056">
    <property type="entry name" value="Cyt_c-like_dom"/>
</dbReference>
<reference evidence="17 18" key="1">
    <citation type="submission" date="2017-01" db="EMBL/GenBank/DDBJ databases">
        <authorList>
            <person name="Mah S.A."/>
            <person name="Swanson W.J."/>
            <person name="Moy G.W."/>
            <person name="Vacquier V.D."/>
        </authorList>
    </citation>
    <scope>NUCLEOTIDE SEQUENCE [LARGE SCALE GENOMIC DNA]</scope>
    <source>
        <strain evidence="17 18">DSM 11589</strain>
    </source>
</reference>
<evidence type="ECO:0000256" key="1">
    <source>
        <dbReference type="ARBA" id="ARBA00004370"/>
    </source>
</evidence>
<dbReference type="PANTHER" id="PTHR10266">
    <property type="entry name" value="CYTOCHROME C1"/>
    <property type="match status" value="1"/>
</dbReference>
<dbReference type="AlphaFoldDB" id="A0A1N7Q078"/>
<organism evidence="17 18">
    <name type="scientific">Insolitispirillum peregrinum</name>
    <dbReference type="NCBI Taxonomy" id="80876"/>
    <lineage>
        <taxon>Bacteria</taxon>
        <taxon>Pseudomonadati</taxon>
        <taxon>Pseudomonadota</taxon>
        <taxon>Alphaproteobacteria</taxon>
        <taxon>Rhodospirillales</taxon>
        <taxon>Novispirillaceae</taxon>
        <taxon>Insolitispirillum</taxon>
    </lineage>
</organism>
<feature type="domain" description="Cytochrome c" evidence="16">
    <location>
        <begin position="49"/>
        <end position="156"/>
    </location>
</feature>
<evidence type="ECO:0000313" key="17">
    <source>
        <dbReference type="EMBL" id="SIT16195.1"/>
    </source>
</evidence>
<evidence type="ECO:0000256" key="6">
    <source>
        <dbReference type="ARBA" id="ARBA00022660"/>
    </source>
</evidence>
<feature type="chain" id="PRO_5012907650" description="Cytochrome c1" evidence="15">
    <location>
        <begin position="26"/>
        <end position="258"/>
    </location>
</feature>
<feature type="signal peptide" evidence="15">
    <location>
        <begin position="1"/>
        <end position="25"/>
    </location>
</feature>
<dbReference type="Gene3D" id="1.10.760.10">
    <property type="entry name" value="Cytochrome c-like domain"/>
    <property type="match status" value="1"/>
</dbReference>
<evidence type="ECO:0000256" key="10">
    <source>
        <dbReference type="ARBA" id="ARBA00022989"/>
    </source>
</evidence>
<comment type="cofactor">
    <cofactor evidence="13">
        <name>heme c</name>
        <dbReference type="ChEBI" id="CHEBI:61717"/>
    </cofactor>
    <text evidence="13">Binds 1 heme c group covalently per subunit.</text>
</comment>
<keyword evidence="15" id="KW-0732">Signal</keyword>
<evidence type="ECO:0000256" key="15">
    <source>
        <dbReference type="SAM" id="SignalP"/>
    </source>
</evidence>
<proteinExistence type="inferred from homology"/>
<feature type="binding site" description="covalent" evidence="13">
    <location>
        <position position="66"/>
    </location>
    <ligand>
        <name>heme c</name>
        <dbReference type="ChEBI" id="CHEBI:61717"/>
    </ligand>
</feature>
<accession>A0A1N7Q078</accession>
<evidence type="ECO:0000256" key="2">
    <source>
        <dbReference type="ARBA" id="ARBA00006488"/>
    </source>
</evidence>
<evidence type="ECO:0000256" key="13">
    <source>
        <dbReference type="PIRSR" id="PIRSR602326-1"/>
    </source>
</evidence>
<dbReference type="SUPFAM" id="SSF46626">
    <property type="entry name" value="Cytochrome c"/>
    <property type="match status" value="1"/>
</dbReference>
<dbReference type="RefSeq" id="WP_076401905.1">
    <property type="nucleotide sequence ID" value="NZ_FTOA01000009.1"/>
</dbReference>
<dbReference type="Proteomes" id="UP000185678">
    <property type="component" value="Unassembled WGS sequence"/>
</dbReference>
<evidence type="ECO:0000256" key="12">
    <source>
        <dbReference type="ARBA" id="ARBA00023136"/>
    </source>
</evidence>
<keyword evidence="11 13" id="KW-0408">Iron</keyword>
<comment type="similarity">
    <text evidence="2">Belongs to the cytochrome c family.</text>
</comment>
<evidence type="ECO:0000259" key="16">
    <source>
        <dbReference type="PROSITE" id="PS51007"/>
    </source>
</evidence>
<dbReference type="PRINTS" id="PR00603">
    <property type="entry name" value="CYTOCHROMEC1"/>
</dbReference>
<feature type="binding site" description="covalent" evidence="13">
    <location>
        <position position="186"/>
    </location>
    <ligand>
        <name>heme c</name>
        <dbReference type="ChEBI" id="CHEBI:61717"/>
    </ligand>
</feature>
<dbReference type="STRING" id="80876.SAMN05421779_10930"/>
<comment type="subcellular location">
    <subcellularLocation>
        <location evidence="1">Membrane</location>
    </subcellularLocation>
</comment>
<gene>
    <name evidence="17" type="ORF">SAMN05421779_10930</name>
</gene>
<evidence type="ECO:0000256" key="11">
    <source>
        <dbReference type="ARBA" id="ARBA00023004"/>
    </source>
</evidence>
<dbReference type="GO" id="GO:0009055">
    <property type="term" value="F:electron transfer activity"/>
    <property type="evidence" value="ECO:0007669"/>
    <property type="project" value="InterPro"/>
</dbReference>